<dbReference type="SUPFAM" id="SSF53955">
    <property type="entry name" value="Lysozyme-like"/>
    <property type="match status" value="1"/>
</dbReference>
<organism evidence="4 5">
    <name type="scientific">Achromobacter aloeverae</name>
    <dbReference type="NCBI Taxonomy" id="1750518"/>
    <lineage>
        <taxon>Bacteria</taxon>
        <taxon>Pseudomonadati</taxon>
        <taxon>Pseudomonadota</taxon>
        <taxon>Betaproteobacteria</taxon>
        <taxon>Burkholderiales</taxon>
        <taxon>Alcaligenaceae</taxon>
        <taxon>Achromobacter</taxon>
    </lineage>
</organism>
<keyword evidence="1 3" id="KW-0929">Antimicrobial</keyword>
<dbReference type="Gene3D" id="1.10.530.40">
    <property type="match status" value="1"/>
</dbReference>
<proteinExistence type="inferred from homology"/>
<comment type="similarity">
    <text evidence="3">Belongs to the glycosyl hydrolase 24 family.</text>
</comment>
<keyword evidence="3" id="KW-0326">Glycosidase</keyword>
<keyword evidence="3" id="KW-0378">Hydrolase</keyword>
<dbReference type="GO" id="GO:0009253">
    <property type="term" value="P:peptidoglycan catabolic process"/>
    <property type="evidence" value="ECO:0007669"/>
    <property type="project" value="InterPro"/>
</dbReference>
<keyword evidence="2 3" id="KW-0081">Bacteriolytic enzyme</keyword>
<dbReference type="GO" id="GO:0016998">
    <property type="term" value="P:cell wall macromolecule catabolic process"/>
    <property type="evidence" value="ECO:0007669"/>
    <property type="project" value="InterPro"/>
</dbReference>
<sequence length="141" mass="15997">MEGYDLGALQAELIRDEGERLKPYKDTVDKTTIGIGRNLDDKGISHDESLMLLANDIADAEDFLNRNLPWWAELDDVRMRVLLNMAFNLGGKLLQFKNTLGAVQRHDWQAAHDGMLDSLWAKQVGARAQRLAYMMLHGETQ</sequence>
<reference evidence="4 5" key="1">
    <citation type="journal article" date="2017" name="Int. J. Syst. Evol. Microbiol.">
        <title>Achromobacter aloeverae sp. nov., isolated from the root of Aloe vera (L.) Burm.f.</title>
        <authorList>
            <person name="Kuncharoen N."/>
            <person name="Muramatsu Y."/>
            <person name="Shibata C."/>
            <person name="Kamakura Y."/>
            <person name="Nakagawa Y."/>
            <person name="Tanasupawat S."/>
        </authorList>
    </citation>
    <scope>NUCLEOTIDE SEQUENCE [LARGE SCALE GENOMIC DNA]</scope>
    <source>
        <strain evidence="4 5">AVA-1</strain>
    </source>
</reference>
<dbReference type="InterPro" id="IPR023346">
    <property type="entry name" value="Lysozyme-like_dom_sf"/>
</dbReference>
<dbReference type="AlphaFoldDB" id="A0A4Q1HIW8"/>
<name>A0A4Q1HIW8_9BURK</name>
<comment type="caution">
    <text evidence="4">The sequence shown here is derived from an EMBL/GenBank/DDBJ whole genome shotgun (WGS) entry which is preliminary data.</text>
</comment>
<keyword evidence="5" id="KW-1185">Reference proteome</keyword>
<dbReference type="EMBL" id="PYAL01000004">
    <property type="protein sequence ID" value="RXN88027.1"/>
    <property type="molecule type" value="Genomic_DNA"/>
</dbReference>
<evidence type="ECO:0000256" key="3">
    <source>
        <dbReference type="RuleBase" id="RU003788"/>
    </source>
</evidence>
<dbReference type="Proteomes" id="UP000290849">
    <property type="component" value="Unassembled WGS sequence"/>
</dbReference>
<dbReference type="InterPro" id="IPR002196">
    <property type="entry name" value="Glyco_hydro_24"/>
</dbReference>
<accession>A0A4Q1HIW8</accession>
<dbReference type="GO" id="GO:0042742">
    <property type="term" value="P:defense response to bacterium"/>
    <property type="evidence" value="ECO:0007669"/>
    <property type="project" value="UniProtKB-KW"/>
</dbReference>
<dbReference type="InterPro" id="IPR052619">
    <property type="entry name" value="Phage_lysozyme-like"/>
</dbReference>
<dbReference type="GO" id="GO:0031640">
    <property type="term" value="P:killing of cells of another organism"/>
    <property type="evidence" value="ECO:0007669"/>
    <property type="project" value="UniProtKB-KW"/>
</dbReference>
<dbReference type="EC" id="3.2.1.17" evidence="3"/>
<gene>
    <name evidence="4" type="ORF">C7R54_15740</name>
</gene>
<dbReference type="OrthoDB" id="5327667at2"/>
<evidence type="ECO:0000313" key="5">
    <source>
        <dbReference type="Proteomes" id="UP000290849"/>
    </source>
</evidence>
<protein>
    <recommendedName>
        <fullName evidence="3">Lysozyme</fullName>
        <ecNumber evidence="3">3.2.1.17</ecNumber>
    </recommendedName>
</protein>
<dbReference type="Pfam" id="PF00959">
    <property type="entry name" value="Phage_lysozyme"/>
    <property type="match status" value="1"/>
</dbReference>
<dbReference type="PANTHER" id="PTHR37406">
    <property type="entry name" value="T4-TYPE LYSOZYME 1-RELATED"/>
    <property type="match status" value="1"/>
</dbReference>
<dbReference type="RefSeq" id="WP_129151394.1">
    <property type="nucleotide sequence ID" value="NZ_JBHSDO010000011.1"/>
</dbReference>
<evidence type="ECO:0000256" key="1">
    <source>
        <dbReference type="ARBA" id="ARBA00022529"/>
    </source>
</evidence>
<comment type="catalytic activity">
    <reaction evidence="3">
        <text>Hydrolysis of (1-&gt;4)-beta-linkages between N-acetylmuramic acid and N-acetyl-D-glucosamine residues in a peptidoglycan and between N-acetyl-D-glucosamine residues in chitodextrins.</text>
        <dbReference type="EC" id="3.2.1.17"/>
    </reaction>
</comment>
<dbReference type="PANTHER" id="PTHR37406:SF1">
    <property type="entry name" value="T4-TYPE LYSOZYME 1-RELATED"/>
    <property type="match status" value="1"/>
</dbReference>
<evidence type="ECO:0000313" key="4">
    <source>
        <dbReference type="EMBL" id="RXN88027.1"/>
    </source>
</evidence>
<dbReference type="GO" id="GO:0003796">
    <property type="term" value="F:lysozyme activity"/>
    <property type="evidence" value="ECO:0007669"/>
    <property type="project" value="UniProtKB-EC"/>
</dbReference>
<evidence type="ECO:0000256" key="2">
    <source>
        <dbReference type="ARBA" id="ARBA00022638"/>
    </source>
</evidence>
<dbReference type="InterPro" id="IPR023347">
    <property type="entry name" value="Lysozyme_dom_sf"/>
</dbReference>